<dbReference type="GO" id="GO:0051607">
    <property type="term" value="P:defense response to virus"/>
    <property type="evidence" value="ECO:0007669"/>
    <property type="project" value="UniProtKB-KW"/>
</dbReference>
<keyword evidence="7" id="KW-0051">Antiviral defense</keyword>
<evidence type="ECO:0000256" key="8">
    <source>
        <dbReference type="ARBA" id="ARBA00034120"/>
    </source>
</evidence>
<organism evidence="11 12">
    <name type="scientific">Macrococcus epidermidis</name>
    <dbReference type="NCBI Taxonomy" id="1902580"/>
    <lineage>
        <taxon>Bacteria</taxon>
        <taxon>Bacillati</taxon>
        <taxon>Bacillota</taxon>
        <taxon>Bacilli</taxon>
        <taxon>Bacillales</taxon>
        <taxon>Staphylococcaceae</taxon>
        <taxon>Macrococcus</taxon>
    </lineage>
</organism>
<evidence type="ECO:0000256" key="9">
    <source>
        <dbReference type="ARBA" id="ARBA00048173"/>
    </source>
</evidence>
<dbReference type="NCBIfam" id="NF038233">
    <property type="entry name" value="retron_St85_RT"/>
    <property type="match status" value="1"/>
</dbReference>
<keyword evidence="6 11" id="KW-0695">RNA-directed DNA polymerase</keyword>
<dbReference type="PROSITE" id="PS50878">
    <property type="entry name" value="RT_POL"/>
    <property type="match status" value="1"/>
</dbReference>
<dbReference type="GO" id="GO:0003964">
    <property type="term" value="F:RNA-directed DNA polymerase activity"/>
    <property type="evidence" value="ECO:0007669"/>
    <property type="project" value="UniProtKB-KW"/>
</dbReference>
<dbReference type="EMBL" id="PZJH01000006">
    <property type="protein sequence ID" value="RAK44081.1"/>
    <property type="molecule type" value="Genomic_DNA"/>
</dbReference>
<comment type="similarity">
    <text evidence="8">Belongs to the bacterial reverse transcriptase family.</text>
</comment>
<evidence type="ECO:0000313" key="11">
    <source>
        <dbReference type="EMBL" id="RAK44081.1"/>
    </source>
</evidence>
<dbReference type="GO" id="GO:0003723">
    <property type="term" value="F:RNA binding"/>
    <property type="evidence" value="ECO:0007669"/>
    <property type="project" value="InterPro"/>
</dbReference>
<gene>
    <name evidence="11" type="ORF">BHU61_10590</name>
</gene>
<dbReference type="PANTHER" id="PTHR34047:SF7">
    <property type="entry name" value="RNA-DIRECTED DNA POLYMERASE"/>
    <property type="match status" value="1"/>
</dbReference>
<dbReference type="EC" id="2.7.7.49" evidence="1"/>
<comment type="caution">
    <text evidence="11">The sequence shown here is derived from an EMBL/GenBank/DDBJ whole genome shotgun (WGS) entry which is preliminary data.</text>
</comment>
<dbReference type="PRINTS" id="PR00866">
    <property type="entry name" value="RNADNAPOLMS"/>
</dbReference>
<dbReference type="InterPro" id="IPR000477">
    <property type="entry name" value="RT_dom"/>
</dbReference>
<dbReference type="GO" id="GO:0046872">
    <property type="term" value="F:metal ion binding"/>
    <property type="evidence" value="ECO:0007669"/>
    <property type="project" value="UniProtKB-KW"/>
</dbReference>
<evidence type="ECO:0000256" key="5">
    <source>
        <dbReference type="ARBA" id="ARBA00022842"/>
    </source>
</evidence>
<feature type="domain" description="Reverse transcriptase" evidence="10">
    <location>
        <begin position="6"/>
        <end position="217"/>
    </location>
</feature>
<evidence type="ECO:0000313" key="12">
    <source>
        <dbReference type="Proteomes" id="UP000249808"/>
    </source>
</evidence>
<protein>
    <recommendedName>
        <fullName evidence="1">RNA-directed DNA polymerase</fullName>
        <ecNumber evidence="1">2.7.7.49</ecNumber>
    </recommendedName>
</protein>
<dbReference type="SUPFAM" id="SSF56672">
    <property type="entry name" value="DNA/RNA polymerases"/>
    <property type="match status" value="1"/>
</dbReference>
<dbReference type="InterPro" id="IPR043502">
    <property type="entry name" value="DNA/RNA_pol_sf"/>
</dbReference>
<keyword evidence="3" id="KW-0548">Nucleotidyltransferase</keyword>
<dbReference type="Proteomes" id="UP000249808">
    <property type="component" value="Unassembled WGS sequence"/>
</dbReference>
<dbReference type="PANTHER" id="PTHR34047">
    <property type="entry name" value="NUCLEAR INTRON MATURASE 1, MITOCHONDRIAL-RELATED"/>
    <property type="match status" value="1"/>
</dbReference>
<evidence type="ECO:0000259" key="10">
    <source>
        <dbReference type="PROSITE" id="PS50878"/>
    </source>
</evidence>
<dbReference type="AlphaFoldDB" id="A0A327ZNY7"/>
<dbReference type="InterPro" id="IPR000123">
    <property type="entry name" value="Reverse_transcriptase_msDNA"/>
</dbReference>
<dbReference type="CDD" id="cd03487">
    <property type="entry name" value="RT_Bac_retron_II"/>
    <property type="match status" value="1"/>
</dbReference>
<evidence type="ECO:0000256" key="3">
    <source>
        <dbReference type="ARBA" id="ARBA00022695"/>
    </source>
</evidence>
<reference evidence="11 12" key="1">
    <citation type="journal article" date="2018" name="Front. Microbiol.">
        <title>Description and Comparative Genomics of Macrococcus caseolyticus subsp. hominis subsp. nov., Macrococcus goetzii sp. nov., Macrococcus epidermidis sp. nov., and Macrococcus bohemicus sp. nov., Novel Macrococci From Human Clinical Material With Virulence Potential and Suspected Uptake of Foreign DNA by Natural Transformation.</title>
        <authorList>
            <person name="Maslanova I."/>
            <person name="Wertheimer Z."/>
            <person name="Sedlacek I."/>
            <person name="Svec P."/>
            <person name="Indrakova A."/>
            <person name="Kovarovic V."/>
            <person name="Schumann P."/>
            <person name="Sproer C."/>
            <person name="Kralova S."/>
            <person name="Sedo O."/>
            <person name="Kristofova L."/>
            <person name="Vrbovska V."/>
            <person name="Fuzik T."/>
            <person name="Petras P."/>
            <person name="Zdrahal Z."/>
            <person name="Ruzickova V."/>
            <person name="Doskar J."/>
            <person name="Pantucek R."/>
        </authorList>
    </citation>
    <scope>NUCLEOTIDE SEQUENCE [LARGE SCALE GENOMIC DNA]</scope>
    <source>
        <strain evidence="11 12">01/688</strain>
    </source>
</reference>
<evidence type="ECO:0000256" key="4">
    <source>
        <dbReference type="ARBA" id="ARBA00022723"/>
    </source>
</evidence>
<evidence type="ECO:0000256" key="2">
    <source>
        <dbReference type="ARBA" id="ARBA00022679"/>
    </source>
</evidence>
<comment type="catalytic activity">
    <reaction evidence="9">
        <text>DNA(n) + a 2'-deoxyribonucleoside 5'-triphosphate = DNA(n+1) + diphosphate</text>
        <dbReference type="Rhea" id="RHEA:22508"/>
        <dbReference type="Rhea" id="RHEA-COMP:17339"/>
        <dbReference type="Rhea" id="RHEA-COMP:17340"/>
        <dbReference type="ChEBI" id="CHEBI:33019"/>
        <dbReference type="ChEBI" id="CHEBI:61560"/>
        <dbReference type="ChEBI" id="CHEBI:173112"/>
        <dbReference type="EC" id="2.7.7.49"/>
    </reaction>
</comment>
<name>A0A327ZNY7_9STAP</name>
<evidence type="ECO:0000256" key="6">
    <source>
        <dbReference type="ARBA" id="ARBA00022918"/>
    </source>
</evidence>
<sequence>MIGVQSNYFYKCLYSNEYFYKTVKIPKRRNDEYRELTIPTMALKNIQRWILDNILYKFSVHPCAKGFVPGKSIIDNAIPHINKKYVVKMDVKNFFPSISFKDVRILFLNLGYKIEVAIALANLCTYKNTLPQGSPTSPYIANLIFYKIDKRISGFCNKNNLTYTRYADDITISGKSNISFSIKIINQILTQNRFELNDKKTKVLKPGDRKIVTGIIVNEKLTIPKDFIRNVKRDLYYINRFGLLNHLNFISIAEDNSEYYLNSLSGKISFIKMVDYKQGYILQNELDNIIGYNDKHEEKYIDLEDIDIKWEKL</sequence>
<keyword evidence="2" id="KW-0808">Transferase</keyword>
<dbReference type="Pfam" id="PF00078">
    <property type="entry name" value="RVT_1"/>
    <property type="match status" value="1"/>
</dbReference>
<dbReference type="InterPro" id="IPR051083">
    <property type="entry name" value="GrpII_Intron_Splice-Mob/Def"/>
</dbReference>
<evidence type="ECO:0000256" key="7">
    <source>
        <dbReference type="ARBA" id="ARBA00023118"/>
    </source>
</evidence>
<keyword evidence="12" id="KW-1185">Reference proteome</keyword>
<keyword evidence="5" id="KW-0460">Magnesium</keyword>
<keyword evidence="4" id="KW-0479">Metal-binding</keyword>
<proteinExistence type="inferred from homology"/>
<accession>A0A327ZNY7</accession>
<evidence type="ECO:0000256" key="1">
    <source>
        <dbReference type="ARBA" id="ARBA00012493"/>
    </source>
</evidence>